<dbReference type="InterPro" id="IPR010982">
    <property type="entry name" value="Lambda_DNA-bd_dom_sf"/>
</dbReference>
<sequence length="340" mass="37143">MTTKLTLKSVAKTLGVSTATISNAFNRPDQLSVALREKILGACHELGYLGPNKAAQSLRTGSSGIVAVILSDSLEYMVSDPVASQFLQGVSRELERHHLHLLLFSGQATNPDAISDFVDGFICYGAPRNTGLIEQLRLSKKRVLTVDFDLPGRPSVNIDNEQAAFDSAIAVLRDKDTVAVLGLRLIDAARSQPVGDKPMWDNQSSIAHRRLDGYLRAMQQRGLTLAADYLWHIPESNQNYAREAAKAVLAMTPRPTVLLCMSDLIGLSAMREALQLGLRIPQDIRVVGFDGIAETLRYHPTLTSVWQFSDAKGEAAVRAFLSADDSSQLLPYQLRLGESS</sequence>
<proteinExistence type="predicted"/>
<dbReference type="RefSeq" id="WP_092789270.1">
    <property type="nucleotide sequence ID" value="NZ_FNXF01000001.1"/>
</dbReference>
<dbReference type="Pfam" id="PF13377">
    <property type="entry name" value="Peripla_BP_3"/>
    <property type="match status" value="1"/>
</dbReference>
<dbReference type="Pfam" id="PF00356">
    <property type="entry name" value="LacI"/>
    <property type="match status" value="1"/>
</dbReference>
<protein>
    <submittedName>
        <fullName evidence="5">Transcriptional regulator, LacI family</fullName>
    </submittedName>
</protein>
<dbReference type="CDD" id="cd06279">
    <property type="entry name" value="PBP1_LacI-like"/>
    <property type="match status" value="1"/>
</dbReference>
<keyword evidence="6" id="KW-1185">Reference proteome</keyword>
<dbReference type="GO" id="GO:0000976">
    <property type="term" value="F:transcription cis-regulatory region binding"/>
    <property type="evidence" value="ECO:0007669"/>
    <property type="project" value="TreeGrafter"/>
</dbReference>
<dbReference type="SUPFAM" id="SSF47413">
    <property type="entry name" value="lambda repressor-like DNA-binding domains"/>
    <property type="match status" value="1"/>
</dbReference>
<dbReference type="InterPro" id="IPR000843">
    <property type="entry name" value="HTH_LacI"/>
</dbReference>
<dbReference type="PANTHER" id="PTHR30146:SF138">
    <property type="entry name" value="TRANSCRIPTIONAL REGULATORY PROTEIN"/>
    <property type="match status" value="1"/>
</dbReference>
<evidence type="ECO:0000256" key="1">
    <source>
        <dbReference type="ARBA" id="ARBA00023015"/>
    </source>
</evidence>
<dbReference type="SMART" id="SM00354">
    <property type="entry name" value="HTH_LACI"/>
    <property type="match status" value="1"/>
</dbReference>
<dbReference type="Gene3D" id="3.40.50.2300">
    <property type="match status" value="2"/>
</dbReference>
<dbReference type="AlphaFoldDB" id="A0A1H6JCS0"/>
<feature type="domain" description="HTH lacI-type" evidence="4">
    <location>
        <begin position="5"/>
        <end position="60"/>
    </location>
</feature>
<dbReference type="InterPro" id="IPR046335">
    <property type="entry name" value="LacI/GalR-like_sensor"/>
</dbReference>
<dbReference type="Gene3D" id="1.10.260.40">
    <property type="entry name" value="lambda repressor-like DNA-binding domains"/>
    <property type="match status" value="1"/>
</dbReference>
<dbReference type="STRING" id="173990.SAMN05660691_00207"/>
<gene>
    <name evidence="5" type="ORF">SAMN05660691_00207</name>
</gene>
<dbReference type="PANTHER" id="PTHR30146">
    <property type="entry name" value="LACI-RELATED TRANSCRIPTIONAL REPRESSOR"/>
    <property type="match status" value="1"/>
</dbReference>
<organism evidence="5 6">
    <name type="scientific">Rheinheimera pacifica</name>
    <dbReference type="NCBI Taxonomy" id="173990"/>
    <lineage>
        <taxon>Bacteria</taxon>
        <taxon>Pseudomonadati</taxon>
        <taxon>Pseudomonadota</taxon>
        <taxon>Gammaproteobacteria</taxon>
        <taxon>Chromatiales</taxon>
        <taxon>Chromatiaceae</taxon>
        <taxon>Rheinheimera</taxon>
    </lineage>
</organism>
<reference evidence="6" key="1">
    <citation type="submission" date="2016-10" db="EMBL/GenBank/DDBJ databases">
        <authorList>
            <person name="Varghese N."/>
            <person name="Submissions S."/>
        </authorList>
    </citation>
    <scope>NUCLEOTIDE SEQUENCE [LARGE SCALE GENOMIC DNA]</scope>
    <source>
        <strain evidence="6">DSM 17616</strain>
    </source>
</reference>
<dbReference type="OrthoDB" id="5171752at2"/>
<evidence type="ECO:0000256" key="3">
    <source>
        <dbReference type="ARBA" id="ARBA00023163"/>
    </source>
</evidence>
<dbReference type="EMBL" id="FNXF01000001">
    <property type="protein sequence ID" value="SEH56797.1"/>
    <property type="molecule type" value="Genomic_DNA"/>
</dbReference>
<dbReference type="GO" id="GO:0003700">
    <property type="term" value="F:DNA-binding transcription factor activity"/>
    <property type="evidence" value="ECO:0007669"/>
    <property type="project" value="TreeGrafter"/>
</dbReference>
<keyword evidence="1" id="KW-0805">Transcription regulation</keyword>
<keyword evidence="2" id="KW-0238">DNA-binding</keyword>
<dbReference type="InterPro" id="IPR028082">
    <property type="entry name" value="Peripla_BP_I"/>
</dbReference>
<evidence type="ECO:0000259" key="4">
    <source>
        <dbReference type="PROSITE" id="PS50932"/>
    </source>
</evidence>
<dbReference type="PROSITE" id="PS50932">
    <property type="entry name" value="HTH_LACI_2"/>
    <property type="match status" value="1"/>
</dbReference>
<keyword evidence="3" id="KW-0804">Transcription</keyword>
<dbReference type="CDD" id="cd01392">
    <property type="entry name" value="HTH_LacI"/>
    <property type="match status" value="1"/>
</dbReference>
<dbReference type="Proteomes" id="UP000199371">
    <property type="component" value="Unassembled WGS sequence"/>
</dbReference>
<evidence type="ECO:0000256" key="2">
    <source>
        <dbReference type="ARBA" id="ARBA00023125"/>
    </source>
</evidence>
<name>A0A1H6JCS0_9GAMM</name>
<dbReference type="SUPFAM" id="SSF53822">
    <property type="entry name" value="Periplasmic binding protein-like I"/>
    <property type="match status" value="1"/>
</dbReference>
<evidence type="ECO:0000313" key="5">
    <source>
        <dbReference type="EMBL" id="SEH56797.1"/>
    </source>
</evidence>
<evidence type="ECO:0000313" key="6">
    <source>
        <dbReference type="Proteomes" id="UP000199371"/>
    </source>
</evidence>
<accession>A0A1H6JCS0</accession>